<accession>A0A6F9XS53</accession>
<dbReference type="SUPFAM" id="SSF51011">
    <property type="entry name" value="Glycosyl hydrolase domain"/>
    <property type="match status" value="1"/>
</dbReference>
<evidence type="ECO:0000256" key="4">
    <source>
        <dbReference type="ARBA" id="ARBA00023125"/>
    </source>
</evidence>
<dbReference type="InterPro" id="IPR049166">
    <property type="entry name" value="GH39_cat"/>
</dbReference>
<sequence length="811" mass="94098">MGAINVWNMVKFFTLGDLMLPLENNEIRFLVASNDDVSVTYNDNRLNLMQGDFLILNSKSTRAIEQTKDAILISLFVDGSEDSRKSYGDNIANKIEGCSAYKTSEFDKQLQTCLLNLIRTRTNGEDYIEADVYKNYYEIISLVYKHYIVSDSKEQVQVEKFGNQAKKAYEIRDYVQQNYKKNITLDQVAEHFYLSTPYLSRLFKKIFEISFHKYITNLRINGALSELINTEKTVTDITFDNGFPNVGSLNTAFKRKYGTTPGNYRLKYKEKKEHEKNAREFVEPTEQMGKLSQLKKTPQSTNSLKVVTDLFTNKWQHLATSWKKVINIGPAGLVGLNVMEKQISQIQAKFKFEYGRIFALFTDEMLMVNSSNQDQFSFSKIDDALEVLLQNGLKPMIELGKKRLNVHMNYSERIYNSASYDFISQNNFSWTTFLESFLKHCIARWGYDEVKEWMFELWLPSQTVSTSGKEFFISEKDLNHYLGTFAATKRSIKKVIPEVKVGGCGLSIDIDSNVTERIINKWQEKVLPDFFSIYLYPQSFKHPQDEQVIQNEIFTDVSIMKNMIDDTKRTMRDTKFIDIPLYVTEWNISISDRNYIHDSLFKADYVIETVLGCANKVAMFGYWQLSDLYGTFGSTPQLLHGGSGLITKDDIPKASFFAFVFLNKLKGNVLYRDDNIIITAEGYKRINILIYNKKNFNSIYHLKKENLLEVARIENAFEDILPLKQIIRLKDIQSGTYRVKKIQLDKKNGDILSHWIEWNQALNLSKEDISYLKQVCRPKLLVQSVKVKDFMDLEVNLDANAVIFYELLHEL</sequence>
<dbReference type="PROSITE" id="PS01124">
    <property type="entry name" value="HTH_ARAC_FAMILY_2"/>
    <property type="match status" value="1"/>
</dbReference>
<dbReference type="GO" id="GO:0016798">
    <property type="term" value="F:hydrolase activity, acting on glycosyl bonds"/>
    <property type="evidence" value="ECO:0007669"/>
    <property type="project" value="UniProtKB-KW"/>
</dbReference>
<evidence type="ECO:0000256" key="6">
    <source>
        <dbReference type="ARBA" id="ARBA00023295"/>
    </source>
</evidence>
<dbReference type="EMBL" id="BLAN01000053">
    <property type="protein sequence ID" value="GET08086.1"/>
    <property type="molecule type" value="Genomic_DNA"/>
</dbReference>
<comment type="similarity">
    <text evidence="1">Belongs to the glycosyl hydrolase 39 family.</text>
</comment>
<protein>
    <recommendedName>
        <fullName evidence="7">HTH araC/xylS-type domain-containing protein</fullName>
    </recommendedName>
</protein>
<evidence type="ECO:0000313" key="8">
    <source>
        <dbReference type="EMBL" id="GET08086.1"/>
    </source>
</evidence>
<dbReference type="Pfam" id="PF12833">
    <property type="entry name" value="HTH_18"/>
    <property type="match status" value="1"/>
</dbReference>
<dbReference type="PROSITE" id="PS00041">
    <property type="entry name" value="HTH_ARAC_FAMILY_1"/>
    <property type="match status" value="1"/>
</dbReference>
<dbReference type="InterPro" id="IPR017853">
    <property type="entry name" value="GH"/>
</dbReference>
<organism evidence="8">
    <name type="scientific">Ligilactobacillus agilis</name>
    <dbReference type="NCBI Taxonomy" id="1601"/>
    <lineage>
        <taxon>Bacteria</taxon>
        <taxon>Bacillati</taxon>
        <taxon>Bacillota</taxon>
        <taxon>Bacilli</taxon>
        <taxon>Lactobacillales</taxon>
        <taxon>Lactobacillaceae</taxon>
        <taxon>Ligilactobacillus</taxon>
    </lineage>
</organism>
<dbReference type="Proteomes" id="UP000494178">
    <property type="component" value="Unassembled WGS sequence"/>
</dbReference>
<gene>
    <name evidence="8" type="ORF">SY111_07100</name>
</gene>
<dbReference type="SUPFAM" id="SSF46689">
    <property type="entry name" value="Homeodomain-like"/>
    <property type="match status" value="2"/>
</dbReference>
<reference evidence="8" key="1">
    <citation type="submission" date="2019-10" db="EMBL/GenBank/DDBJ databases">
        <title>Lactobacillus agilis SY111 Whole Genome Sequencing Project.</title>
        <authorList>
            <person name="Suzuki S."/>
            <person name="Endo A."/>
            <person name="Maeno S."/>
            <person name="Shiwa Y."/>
            <person name="Matsutani M."/>
            <person name="Kajikawa A."/>
        </authorList>
    </citation>
    <scope>NUCLEOTIDE SEQUENCE</scope>
    <source>
        <strain evidence="8">SY111</strain>
    </source>
</reference>
<feature type="domain" description="HTH araC/xylS-type" evidence="7">
    <location>
        <begin position="169"/>
        <end position="267"/>
    </location>
</feature>
<dbReference type="InterPro" id="IPR018060">
    <property type="entry name" value="HTH_AraC"/>
</dbReference>
<dbReference type="Gene3D" id="1.10.10.60">
    <property type="entry name" value="Homeodomain-like"/>
    <property type="match status" value="2"/>
</dbReference>
<dbReference type="GO" id="GO:0003700">
    <property type="term" value="F:DNA-binding transcription factor activity"/>
    <property type="evidence" value="ECO:0007669"/>
    <property type="project" value="InterPro"/>
</dbReference>
<evidence type="ECO:0000256" key="2">
    <source>
        <dbReference type="ARBA" id="ARBA00022801"/>
    </source>
</evidence>
<dbReference type="Gene3D" id="3.20.20.80">
    <property type="entry name" value="Glycosidases"/>
    <property type="match status" value="1"/>
</dbReference>
<dbReference type="InterPro" id="IPR009057">
    <property type="entry name" value="Homeodomain-like_sf"/>
</dbReference>
<evidence type="ECO:0000256" key="3">
    <source>
        <dbReference type="ARBA" id="ARBA00023015"/>
    </source>
</evidence>
<dbReference type="InterPro" id="IPR018062">
    <property type="entry name" value="HTH_AraC-typ_CS"/>
</dbReference>
<dbReference type="SUPFAM" id="SSF51445">
    <property type="entry name" value="(Trans)glycosidases"/>
    <property type="match status" value="1"/>
</dbReference>
<dbReference type="PANTHER" id="PTHR43280:SF2">
    <property type="entry name" value="HTH-TYPE TRANSCRIPTIONAL REGULATOR EXSA"/>
    <property type="match status" value="1"/>
</dbReference>
<comment type="caution">
    <text evidence="8">The sequence shown here is derived from an EMBL/GenBank/DDBJ whole genome shotgun (WGS) entry which is preliminary data.</text>
</comment>
<dbReference type="Gene3D" id="2.60.40.1500">
    <property type="entry name" value="Glycosyl hydrolase domain, family 39"/>
    <property type="match status" value="1"/>
</dbReference>
<dbReference type="GO" id="GO:0043565">
    <property type="term" value="F:sequence-specific DNA binding"/>
    <property type="evidence" value="ECO:0007669"/>
    <property type="project" value="InterPro"/>
</dbReference>
<dbReference type="RefSeq" id="WP_172585812.1">
    <property type="nucleotide sequence ID" value="NZ_BLAN01000053.1"/>
</dbReference>
<evidence type="ECO:0000256" key="1">
    <source>
        <dbReference type="ARBA" id="ARBA00008875"/>
    </source>
</evidence>
<keyword evidence="2" id="KW-0378">Hydrolase</keyword>
<proteinExistence type="inferred from homology"/>
<keyword evidence="5" id="KW-0804">Transcription</keyword>
<name>A0A6F9XS53_9LACO</name>
<dbReference type="SMART" id="SM00342">
    <property type="entry name" value="HTH_ARAC"/>
    <property type="match status" value="1"/>
</dbReference>
<keyword evidence="4" id="KW-0238">DNA-binding</keyword>
<dbReference type="AlphaFoldDB" id="A0A6F9XS53"/>
<dbReference type="PANTHER" id="PTHR43280">
    <property type="entry name" value="ARAC-FAMILY TRANSCRIPTIONAL REGULATOR"/>
    <property type="match status" value="1"/>
</dbReference>
<evidence type="ECO:0000259" key="7">
    <source>
        <dbReference type="PROSITE" id="PS01124"/>
    </source>
</evidence>
<keyword evidence="3" id="KW-0805">Transcription regulation</keyword>
<dbReference type="Pfam" id="PF01229">
    <property type="entry name" value="Glyco_hydro_39"/>
    <property type="match status" value="1"/>
</dbReference>
<evidence type="ECO:0000256" key="5">
    <source>
        <dbReference type="ARBA" id="ARBA00023163"/>
    </source>
</evidence>
<keyword evidence="6" id="KW-0326">Glycosidase</keyword>